<gene>
    <name evidence="1" type="ORF">RFULGI_LOCUS5920</name>
</gene>
<accession>A0A9N9C0R0</accession>
<name>A0A9N9C0R0_9GLOM</name>
<sequence>MPQTDAQYCTVVCQKKYEQCIESCGSYGNYVSCQNDCQTIVTLCYAKCDK</sequence>
<evidence type="ECO:0000313" key="2">
    <source>
        <dbReference type="Proteomes" id="UP000789396"/>
    </source>
</evidence>
<dbReference type="Proteomes" id="UP000789396">
    <property type="component" value="Unassembled WGS sequence"/>
</dbReference>
<keyword evidence="2" id="KW-1185">Reference proteome</keyword>
<evidence type="ECO:0000313" key="1">
    <source>
        <dbReference type="EMBL" id="CAG8582781.1"/>
    </source>
</evidence>
<organism evidence="1 2">
    <name type="scientific">Racocetra fulgida</name>
    <dbReference type="NCBI Taxonomy" id="60492"/>
    <lineage>
        <taxon>Eukaryota</taxon>
        <taxon>Fungi</taxon>
        <taxon>Fungi incertae sedis</taxon>
        <taxon>Mucoromycota</taxon>
        <taxon>Glomeromycotina</taxon>
        <taxon>Glomeromycetes</taxon>
        <taxon>Diversisporales</taxon>
        <taxon>Gigasporaceae</taxon>
        <taxon>Racocetra</taxon>
    </lineage>
</organism>
<feature type="non-terminal residue" evidence="1">
    <location>
        <position position="50"/>
    </location>
</feature>
<reference evidence="1" key="1">
    <citation type="submission" date="2021-06" db="EMBL/GenBank/DDBJ databases">
        <authorList>
            <person name="Kallberg Y."/>
            <person name="Tangrot J."/>
            <person name="Rosling A."/>
        </authorList>
    </citation>
    <scope>NUCLEOTIDE SEQUENCE</scope>
    <source>
        <strain evidence="1">IN212</strain>
    </source>
</reference>
<proteinExistence type="predicted"/>
<dbReference type="AlphaFoldDB" id="A0A9N9C0R0"/>
<dbReference type="OrthoDB" id="10308763at2759"/>
<dbReference type="EMBL" id="CAJVPZ010007176">
    <property type="protein sequence ID" value="CAG8582781.1"/>
    <property type="molecule type" value="Genomic_DNA"/>
</dbReference>
<comment type="caution">
    <text evidence="1">The sequence shown here is derived from an EMBL/GenBank/DDBJ whole genome shotgun (WGS) entry which is preliminary data.</text>
</comment>
<protein>
    <submittedName>
        <fullName evidence="1">1306_t:CDS:1</fullName>
    </submittedName>
</protein>